<evidence type="ECO:0000313" key="2">
    <source>
        <dbReference type="EMBL" id="KAE9334168.1"/>
    </source>
</evidence>
<reference evidence="2 3" key="1">
    <citation type="submission" date="2018-08" db="EMBL/GenBank/DDBJ databases">
        <title>Genomic investigation of the strawberry pathogen Phytophthora fragariae indicates pathogenicity is determined by transcriptional variation in three key races.</title>
        <authorList>
            <person name="Adams T.M."/>
            <person name="Armitage A.D."/>
            <person name="Sobczyk M.K."/>
            <person name="Bates H.J."/>
            <person name="Dunwell J.M."/>
            <person name="Nellist C.F."/>
            <person name="Harrison R.J."/>
        </authorList>
    </citation>
    <scope>NUCLEOTIDE SEQUENCE [LARGE SCALE GENOMIC DNA]</scope>
    <source>
        <strain evidence="2 3">SCRP333</strain>
    </source>
</reference>
<sequence length="78" mass="8717">MVASRKPPVGRPRLPGGKGRQAVKYSVSSFPATEKLKVLAHLTEHRNIRLTINKFYPTLPKEKVPEPPNPHPELEGRA</sequence>
<evidence type="ECO:0000313" key="3">
    <source>
        <dbReference type="Proteomes" id="UP000434957"/>
    </source>
</evidence>
<dbReference type="EMBL" id="QXFT01000869">
    <property type="protein sequence ID" value="KAE9334168.1"/>
    <property type="molecule type" value="Genomic_DNA"/>
</dbReference>
<comment type="caution">
    <text evidence="2">The sequence shown here is derived from an EMBL/GenBank/DDBJ whole genome shotgun (WGS) entry which is preliminary data.</text>
</comment>
<organism evidence="2 3">
    <name type="scientific">Phytophthora rubi</name>
    <dbReference type="NCBI Taxonomy" id="129364"/>
    <lineage>
        <taxon>Eukaryota</taxon>
        <taxon>Sar</taxon>
        <taxon>Stramenopiles</taxon>
        <taxon>Oomycota</taxon>
        <taxon>Peronosporomycetes</taxon>
        <taxon>Peronosporales</taxon>
        <taxon>Peronosporaceae</taxon>
        <taxon>Phytophthora</taxon>
    </lineage>
</organism>
<dbReference type="AlphaFoldDB" id="A0A6A4F517"/>
<gene>
    <name evidence="2" type="ORF">PR003_g13654</name>
</gene>
<feature type="region of interest" description="Disordered" evidence="1">
    <location>
        <begin position="59"/>
        <end position="78"/>
    </location>
</feature>
<accession>A0A6A4F517</accession>
<evidence type="ECO:0000256" key="1">
    <source>
        <dbReference type="SAM" id="MobiDB-lite"/>
    </source>
</evidence>
<feature type="region of interest" description="Disordered" evidence="1">
    <location>
        <begin position="1"/>
        <end position="22"/>
    </location>
</feature>
<proteinExistence type="predicted"/>
<dbReference type="Proteomes" id="UP000434957">
    <property type="component" value="Unassembled WGS sequence"/>
</dbReference>
<name>A0A6A4F517_9STRA</name>
<protein>
    <submittedName>
        <fullName evidence="2">Uncharacterized protein</fullName>
    </submittedName>
</protein>
<keyword evidence="3" id="KW-1185">Reference proteome</keyword>